<name>A0A6G0YEE4_APHCR</name>
<gene>
    <name evidence="1" type="ORF">FWK35_00038528</name>
</gene>
<dbReference type="OrthoDB" id="6599810at2759"/>
<dbReference type="AlphaFoldDB" id="A0A6G0YEE4"/>
<dbReference type="Proteomes" id="UP000478052">
    <property type="component" value="Unassembled WGS sequence"/>
</dbReference>
<reference evidence="1 2" key="1">
    <citation type="submission" date="2019-08" db="EMBL/GenBank/DDBJ databases">
        <title>Whole genome of Aphis craccivora.</title>
        <authorList>
            <person name="Voronova N.V."/>
            <person name="Shulinski R.S."/>
            <person name="Bandarenka Y.V."/>
            <person name="Zhorov D.G."/>
            <person name="Warner D."/>
        </authorList>
    </citation>
    <scope>NUCLEOTIDE SEQUENCE [LARGE SCALE GENOMIC DNA]</scope>
    <source>
        <strain evidence="1">180601</strain>
        <tissue evidence="1">Whole Body</tissue>
    </source>
</reference>
<dbReference type="EMBL" id="VUJU01004497">
    <property type="protein sequence ID" value="KAF0754161.1"/>
    <property type="molecule type" value="Genomic_DNA"/>
</dbReference>
<proteinExistence type="predicted"/>
<evidence type="ECO:0000313" key="1">
    <source>
        <dbReference type="EMBL" id="KAF0754161.1"/>
    </source>
</evidence>
<keyword evidence="2" id="KW-1185">Reference proteome</keyword>
<sequence length="163" mass="19010">MNDLTKINNNKIDKIINITIKPVNFSGDGDIRQNEKASIVNKWNTENKIKLLSIFLKDTADLFLEHLKTIKRKLVLGFQKELLNKFQPINKYRDKSLYHRSQINISRENNHKRTPEKYKNKITIVILIDDSIIEKISVQEHQKDIKITIGIPMDDSIVEKTAS</sequence>
<protein>
    <submittedName>
        <fullName evidence="1">Retrotrans gag domain-containing protein</fullName>
    </submittedName>
</protein>
<evidence type="ECO:0000313" key="2">
    <source>
        <dbReference type="Proteomes" id="UP000478052"/>
    </source>
</evidence>
<organism evidence="1 2">
    <name type="scientific">Aphis craccivora</name>
    <name type="common">Cowpea aphid</name>
    <dbReference type="NCBI Taxonomy" id="307492"/>
    <lineage>
        <taxon>Eukaryota</taxon>
        <taxon>Metazoa</taxon>
        <taxon>Ecdysozoa</taxon>
        <taxon>Arthropoda</taxon>
        <taxon>Hexapoda</taxon>
        <taxon>Insecta</taxon>
        <taxon>Pterygota</taxon>
        <taxon>Neoptera</taxon>
        <taxon>Paraneoptera</taxon>
        <taxon>Hemiptera</taxon>
        <taxon>Sternorrhyncha</taxon>
        <taxon>Aphidomorpha</taxon>
        <taxon>Aphidoidea</taxon>
        <taxon>Aphididae</taxon>
        <taxon>Aphidini</taxon>
        <taxon>Aphis</taxon>
        <taxon>Aphis</taxon>
    </lineage>
</organism>
<accession>A0A6G0YEE4</accession>
<comment type="caution">
    <text evidence="1">The sequence shown here is derived from an EMBL/GenBank/DDBJ whole genome shotgun (WGS) entry which is preliminary data.</text>
</comment>